<organism evidence="3 4">
    <name type="scientific">Actinomycetospora endophytica</name>
    <dbReference type="NCBI Taxonomy" id="2291215"/>
    <lineage>
        <taxon>Bacteria</taxon>
        <taxon>Bacillati</taxon>
        <taxon>Actinomycetota</taxon>
        <taxon>Actinomycetes</taxon>
        <taxon>Pseudonocardiales</taxon>
        <taxon>Pseudonocardiaceae</taxon>
        <taxon>Actinomycetospora</taxon>
    </lineage>
</organism>
<dbReference type="Gene3D" id="3.10.105.10">
    <property type="entry name" value="Dipeptide-binding Protein, Domain 3"/>
    <property type="match status" value="1"/>
</dbReference>
<dbReference type="Pfam" id="PF00496">
    <property type="entry name" value="SBP_bac_5"/>
    <property type="match status" value="1"/>
</dbReference>
<dbReference type="InterPro" id="IPR039424">
    <property type="entry name" value="SBP_5"/>
</dbReference>
<dbReference type="InterPro" id="IPR030678">
    <property type="entry name" value="Peptide/Ni-bd"/>
</dbReference>
<name>A0ABS8P7Q5_9PSEU</name>
<protein>
    <submittedName>
        <fullName evidence="3">ABC transporter substrate-binding protein</fullName>
    </submittedName>
</protein>
<sequence>MTRITRRGRSRWIVLGAVAATAALVLSGCGGGGGGGNDGQTVSIEWGEPENPLIPGSTNEENGGDAVDALFAGLVKYDPKTGQPSNEQAQSITTTDNRTFTITIKPGWTFHDGTPVTAQSYVDSWNWTAFGPNGAQNQTFMEKIEGYDQVSASNATAKTMSGLKVVNPTTFTVTLTKPFTVFPVTLGYTAYDPMPQKFFTDRAGYEASPVGDGPFKFVSRTPNQELDLTRYDQYQGDDKPQVQNLQFKVYSDLNTAYQDVVSGNLDHIRQIPSSALAGGRYKQDLGAGAGSVPGLVTTDLAFPLYDPRFQNPLLRKAFSMAIDRKAIIDQLFNGLYTPADGYTTPSVQGYVPNQCGEACTFNPTAAKAMLAQAGGVQGPVTLVANSDGGNDEWMQAITNQLRQNLGIDVRYAPVPTFQEARKLANSKQYTGPFRAAWQGDYPNIETFLTQLYRTGGSSNDSKYSNPAFDAAMDAADGAPTIEAADQAYAQAEKIALNDMPSIPLWSRPVIWGNGQRLTNGVQNPLNRLVTSSFQLKPGS</sequence>
<keyword evidence="1" id="KW-0732">Signal</keyword>
<feature type="domain" description="Solute-binding protein family 5" evidence="2">
    <location>
        <begin position="89"/>
        <end position="458"/>
    </location>
</feature>
<evidence type="ECO:0000313" key="3">
    <source>
        <dbReference type="EMBL" id="MCD2194295.1"/>
    </source>
</evidence>
<dbReference type="PANTHER" id="PTHR30290:SF83">
    <property type="entry name" value="ABC TRANSPORTER SUBSTRATE-BINDING PROTEIN"/>
    <property type="match status" value="1"/>
</dbReference>
<comment type="caution">
    <text evidence="3">The sequence shown here is derived from an EMBL/GenBank/DDBJ whole genome shotgun (WGS) entry which is preliminary data.</text>
</comment>
<dbReference type="Gene3D" id="3.40.190.10">
    <property type="entry name" value="Periplasmic binding protein-like II"/>
    <property type="match status" value="1"/>
</dbReference>
<dbReference type="InterPro" id="IPR000914">
    <property type="entry name" value="SBP_5_dom"/>
</dbReference>
<dbReference type="PROSITE" id="PS51257">
    <property type="entry name" value="PROKAR_LIPOPROTEIN"/>
    <property type="match status" value="1"/>
</dbReference>
<dbReference type="RefSeq" id="WP_230734156.1">
    <property type="nucleotide sequence ID" value="NZ_JAJNDB010000002.1"/>
</dbReference>
<evidence type="ECO:0000313" key="4">
    <source>
        <dbReference type="Proteomes" id="UP001199469"/>
    </source>
</evidence>
<dbReference type="CDD" id="cd00995">
    <property type="entry name" value="PBP2_NikA_DppA_OppA_like"/>
    <property type="match status" value="1"/>
</dbReference>
<feature type="signal peptide" evidence="1">
    <location>
        <begin position="1"/>
        <end position="22"/>
    </location>
</feature>
<dbReference type="Proteomes" id="UP001199469">
    <property type="component" value="Unassembled WGS sequence"/>
</dbReference>
<evidence type="ECO:0000259" key="2">
    <source>
        <dbReference type="Pfam" id="PF00496"/>
    </source>
</evidence>
<dbReference type="Gene3D" id="3.90.76.10">
    <property type="entry name" value="Dipeptide-binding Protein, Domain 1"/>
    <property type="match status" value="1"/>
</dbReference>
<dbReference type="PANTHER" id="PTHR30290">
    <property type="entry name" value="PERIPLASMIC BINDING COMPONENT OF ABC TRANSPORTER"/>
    <property type="match status" value="1"/>
</dbReference>
<dbReference type="EMBL" id="JAJNDB010000002">
    <property type="protein sequence ID" value="MCD2194295.1"/>
    <property type="molecule type" value="Genomic_DNA"/>
</dbReference>
<evidence type="ECO:0000256" key="1">
    <source>
        <dbReference type="SAM" id="SignalP"/>
    </source>
</evidence>
<dbReference type="PIRSF" id="PIRSF002741">
    <property type="entry name" value="MppA"/>
    <property type="match status" value="1"/>
</dbReference>
<gene>
    <name evidence="3" type="ORF">LQ327_13015</name>
</gene>
<keyword evidence="4" id="KW-1185">Reference proteome</keyword>
<dbReference type="SUPFAM" id="SSF53850">
    <property type="entry name" value="Periplasmic binding protein-like II"/>
    <property type="match status" value="1"/>
</dbReference>
<proteinExistence type="predicted"/>
<feature type="chain" id="PRO_5046938579" evidence="1">
    <location>
        <begin position="23"/>
        <end position="539"/>
    </location>
</feature>
<reference evidence="3 4" key="1">
    <citation type="submission" date="2021-11" db="EMBL/GenBank/DDBJ databases">
        <title>Draft genome sequence of Actinomycetospora sp. SF1 isolated from the rhizosphere soil.</title>
        <authorList>
            <person name="Duangmal K."/>
            <person name="Chantavorakit T."/>
        </authorList>
    </citation>
    <scope>NUCLEOTIDE SEQUENCE [LARGE SCALE GENOMIC DNA]</scope>
    <source>
        <strain evidence="3 4">TBRC 5722</strain>
    </source>
</reference>
<accession>A0ABS8P7Q5</accession>